<dbReference type="InParanoid" id="A0A3Q7MDL1"/>
<dbReference type="GO" id="GO:0006879">
    <property type="term" value="P:intracellular iron ion homeostasis"/>
    <property type="evidence" value="ECO:0007669"/>
    <property type="project" value="InterPro"/>
</dbReference>
<evidence type="ECO:0000256" key="4">
    <source>
        <dbReference type="ARBA" id="ARBA00047045"/>
    </source>
</evidence>
<dbReference type="InterPro" id="IPR001519">
    <property type="entry name" value="Ferritin"/>
</dbReference>
<dbReference type="PANTHER" id="PTHR11431:SF47">
    <property type="entry name" value="FERRITIN LIGHT CHAIN"/>
    <property type="match status" value="1"/>
</dbReference>
<accession>A0A3Q7MDL1</accession>
<dbReference type="Proteomes" id="UP000286641">
    <property type="component" value="Unplaced"/>
</dbReference>
<proteinExistence type="predicted"/>
<protein>
    <recommendedName>
        <fullName evidence="1">Ferritin light chain</fullName>
    </recommendedName>
</protein>
<dbReference type="Gene3D" id="1.20.1260.10">
    <property type="match status" value="1"/>
</dbReference>
<dbReference type="InterPro" id="IPR012347">
    <property type="entry name" value="Ferritin-like"/>
</dbReference>
<evidence type="ECO:0000256" key="2">
    <source>
        <dbReference type="ARBA" id="ARBA00044942"/>
    </source>
</evidence>
<evidence type="ECO:0000256" key="3">
    <source>
        <dbReference type="ARBA" id="ARBA00045578"/>
    </source>
</evidence>
<gene>
    <name evidence="6" type="primary">LOC112806749</name>
</gene>
<evidence type="ECO:0000313" key="6">
    <source>
        <dbReference type="RefSeq" id="XP_025704912.1"/>
    </source>
</evidence>
<comment type="subcellular location">
    <subcellularLocation>
        <location evidence="2">Autolysosome</location>
    </subcellularLocation>
</comment>
<keyword evidence="5" id="KW-1185">Reference proteome</keyword>
<reference evidence="6" key="2">
    <citation type="submission" date="2025-08" db="UniProtKB">
        <authorList>
            <consortium name="RefSeq"/>
        </authorList>
    </citation>
    <scope>IDENTIFICATION</scope>
    <source>
        <tissue evidence="6">Blood</tissue>
    </source>
</reference>
<dbReference type="GO" id="GO:0006826">
    <property type="term" value="P:iron ion transport"/>
    <property type="evidence" value="ECO:0007669"/>
    <property type="project" value="InterPro"/>
</dbReference>
<organism evidence="5 6">
    <name type="scientific">Callorhinus ursinus</name>
    <name type="common">Northern fur seal</name>
    <dbReference type="NCBI Taxonomy" id="34884"/>
    <lineage>
        <taxon>Eukaryota</taxon>
        <taxon>Metazoa</taxon>
        <taxon>Chordata</taxon>
        <taxon>Craniata</taxon>
        <taxon>Vertebrata</taxon>
        <taxon>Euteleostomi</taxon>
        <taxon>Mammalia</taxon>
        <taxon>Eutheria</taxon>
        <taxon>Laurasiatheria</taxon>
        <taxon>Carnivora</taxon>
        <taxon>Caniformia</taxon>
        <taxon>Pinnipedia</taxon>
        <taxon>Otariidae</taxon>
        <taxon>Callorhinus</taxon>
    </lineage>
</organism>
<dbReference type="AlphaFoldDB" id="A0A3Q7MDL1"/>
<dbReference type="GO" id="GO:0008199">
    <property type="term" value="F:ferric iron binding"/>
    <property type="evidence" value="ECO:0007669"/>
    <property type="project" value="InterPro"/>
</dbReference>
<dbReference type="RefSeq" id="XP_025704912.1">
    <property type="nucleotide sequence ID" value="XM_025849127.1"/>
</dbReference>
<evidence type="ECO:0000256" key="1">
    <source>
        <dbReference type="ARBA" id="ARBA00040044"/>
    </source>
</evidence>
<sequence length="125" mass="14149">MPWVLPAQTPVLCDFLENHFLDEEVKLIEKMGEHPANLRRLAGPQAGLGEYLFQRLTLKHDEEPLETSSLCGGPSDSPLVPELVPQPLPAATRQLFNHPGALSQAVDQMETIKFFPHKQNKWWQD</sequence>
<name>A0A3Q7MDL1_CALUR</name>
<dbReference type="InterPro" id="IPR009078">
    <property type="entry name" value="Ferritin-like_SF"/>
</dbReference>
<dbReference type="GO" id="GO:0044754">
    <property type="term" value="C:autolysosome"/>
    <property type="evidence" value="ECO:0007669"/>
    <property type="project" value="UniProtKB-SubCell"/>
</dbReference>
<evidence type="ECO:0000313" key="5">
    <source>
        <dbReference type="Proteomes" id="UP000286641"/>
    </source>
</evidence>
<comment type="subunit">
    <text evidence="4">Oligomer of 24 subunits. There are two types of subunits: L (light) chain and H (heavy) chain. The major chain can be light or heavy, depending on the species and tissue type. The functional molecule forms a roughly spherical shell with a diameter of 12 nm and contains a central cavity into which the insoluble mineral iron core is deposited. Interacts with NCOA4.</text>
</comment>
<dbReference type="PANTHER" id="PTHR11431">
    <property type="entry name" value="FERRITIN"/>
    <property type="match status" value="1"/>
</dbReference>
<comment type="function">
    <text evidence="3">Stores iron in a soluble, non-toxic, readily available form. Important for iron homeostasis. Iron is taken up in the ferrous form and deposited as ferric hydroxides after oxidation. Also plays a role in delivery of iron to cells. Mediates iron uptake in capsule cells of the developing kidney. Delivery to lysosomes by the cargo receptor NCOA4 for autophagic degradation and release or iron.</text>
</comment>
<dbReference type="GO" id="GO:0008198">
    <property type="term" value="F:ferrous iron binding"/>
    <property type="evidence" value="ECO:0007669"/>
    <property type="project" value="TreeGrafter"/>
</dbReference>
<dbReference type="SUPFAM" id="SSF47240">
    <property type="entry name" value="Ferritin-like"/>
    <property type="match status" value="1"/>
</dbReference>
<reference key="1">
    <citation type="submission" date="2019-01" db="UniProtKB">
        <authorList>
            <consortium name="RefSeq"/>
        </authorList>
    </citation>
    <scope>IDENTIFICATION</scope>
</reference>